<keyword evidence="2" id="KW-0812">Transmembrane</keyword>
<feature type="region of interest" description="Disordered" evidence="1">
    <location>
        <begin position="43"/>
        <end position="79"/>
    </location>
</feature>
<organism evidence="3">
    <name type="scientific">Haptolina ericina</name>
    <dbReference type="NCBI Taxonomy" id="156174"/>
    <lineage>
        <taxon>Eukaryota</taxon>
        <taxon>Haptista</taxon>
        <taxon>Haptophyta</taxon>
        <taxon>Prymnesiophyceae</taxon>
        <taxon>Prymnesiales</taxon>
        <taxon>Prymnesiaceae</taxon>
        <taxon>Haptolina</taxon>
    </lineage>
</organism>
<evidence type="ECO:0000256" key="2">
    <source>
        <dbReference type="SAM" id="Phobius"/>
    </source>
</evidence>
<accession>A0A7S3ATY6</accession>
<reference evidence="3" key="1">
    <citation type="submission" date="2021-01" db="EMBL/GenBank/DDBJ databases">
        <authorList>
            <person name="Corre E."/>
            <person name="Pelletier E."/>
            <person name="Niang G."/>
            <person name="Scheremetjew M."/>
            <person name="Finn R."/>
            <person name="Kale V."/>
            <person name="Holt S."/>
            <person name="Cochrane G."/>
            <person name="Meng A."/>
            <person name="Brown T."/>
            <person name="Cohen L."/>
        </authorList>
    </citation>
    <scope>NUCLEOTIDE SEQUENCE</scope>
    <source>
        <strain evidence="3">CCMP281</strain>
    </source>
</reference>
<feature type="region of interest" description="Disordered" evidence="1">
    <location>
        <begin position="99"/>
        <end position="118"/>
    </location>
</feature>
<feature type="compositionally biased region" description="Polar residues" evidence="1">
    <location>
        <begin position="109"/>
        <end position="118"/>
    </location>
</feature>
<dbReference type="EMBL" id="HBHX01024504">
    <property type="protein sequence ID" value="CAE0112974.1"/>
    <property type="molecule type" value="Transcribed_RNA"/>
</dbReference>
<sequence length="118" mass="11713">MATVLAIAALPIAVVIAMLTVLLMDYYLSRSWVYSSARLAGFEGAEGSGGGRGGGDRIRDGGDGIGSRVGASSDASDASGAVGLATCSADITIGVPNQMLIPTPEDSPWGSSASAYSA</sequence>
<keyword evidence="2" id="KW-0472">Membrane</keyword>
<gene>
    <name evidence="3" type="ORF">HERI1096_LOCUS13634</name>
</gene>
<evidence type="ECO:0000313" key="3">
    <source>
        <dbReference type="EMBL" id="CAE0112974.1"/>
    </source>
</evidence>
<keyword evidence="2" id="KW-1133">Transmembrane helix</keyword>
<evidence type="ECO:0000256" key="1">
    <source>
        <dbReference type="SAM" id="MobiDB-lite"/>
    </source>
</evidence>
<feature type="compositionally biased region" description="Gly residues" evidence="1">
    <location>
        <begin position="44"/>
        <end position="53"/>
    </location>
</feature>
<dbReference type="AlphaFoldDB" id="A0A7S3ATY6"/>
<name>A0A7S3ATY6_9EUKA</name>
<feature type="transmembrane region" description="Helical" evidence="2">
    <location>
        <begin position="6"/>
        <end position="28"/>
    </location>
</feature>
<feature type="compositionally biased region" description="Low complexity" evidence="1">
    <location>
        <begin position="66"/>
        <end position="79"/>
    </location>
</feature>
<protein>
    <submittedName>
        <fullName evidence="3">Uncharacterized protein</fullName>
    </submittedName>
</protein>
<proteinExistence type="predicted"/>